<proteinExistence type="predicted"/>
<sequence length="178" mass="21122">MLSTEQSKYHYLNQNYLFEHAGWNVVGLVQNPTHKTWRLYMAKIDKKDSKEIATIVQLKLFWEGEKQNKLMAQKDWAGTKDLTLAELEKRKNNLNDILSGDKKFTGETQTNNLKAYKLNYKEKEINVENQFLEKQDKTNKFVTLITLDASEFNKDVNYQDKFLYLQKNYKFLDSDFDV</sequence>
<reference evidence="1 2" key="1">
    <citation type="submission" date="2010-03" db="EMBL/GenBank/DDBJ databases">
        <authorList>
            <person name="Glass J.I."/>
            <person name="Benders G.A."/>
            <person name="Durkin A.S."/>
            <person name="Farmerie W.G."/>
            <person name="Hlavinka K."/>
            <person name="Hostetler J."/>
            <person name="Jackson J."/>
            <person name="May M.A."/>
            <person name="Miller R.H."/>
            <person name="Paralanov V."/>
            <person name="Radune D."/>
            <person name="Szczypinski B."/>
            <person name="Brown D.R."/>
        </authorList>
    </citation>
    <scope>NUCLEOTIDE SEQUENCE [LARGE SCALE GENOMIC DNA]</scope>
    <source>
        <strain evidence="1 2">A21JP2</strain>
    </source>
</reference>
<comment type="caution">
    <text evidence="1">The sequence shown here is derived from an EMBL/GenBank/DDBJ whole genome shotgun (WGS) entry which is preliminary data.</text>
</comment>
<evidence type="ECO:0000313" key="2">
    <source>
        <dbReference type="Proteomes" id="UP000004757"/>
    </source>
</evidence>
<feature type="non-terminal residue" evidence="1">
    <location>
        <position position="178"/>
    </location>
</feature>
<keyword evidence="2" id="KW-1185">Reference proteome</keyword>
<evidence type="ECO:0000313" key="1">
    <source>
        <dbReference type="EMBL" id="EFF41384.1"/>
    </source>
</evidence>
<dbReference type="EMBL" id="ADNC01000023">
    <property type="protein sequence ID" value="EFF41384.1"/>
    <property type="molecule type" value="Genomic_DNA"/>
</dbReference>
<dbReference type="RefSeq" id="WP_005683666.1">
    <property type="nucleotide sequence ID" value="NZ_ADNC01000023.1"/>
</dbReference>
<gene>
    <name evidence="1" type="ORF">MALL_0760</name>
</gene>
<dbReference type="AlphaFoldDB" id="D4XW97"/>
<dbReference type="Proteomes" id="UP000004757">
    <property type="component" value="Unassembled WGS sequence"/>
</dbReference>
<protein>
    <submittedName>
        <fullName evidence="1">Uncharacterized protein</fullName>
    </submittedName>
</protein>
<organism evidence="1 2">
    <name type="scientific">Mycoplasmopsis alligatoris A21JP2</name>
    <dbReference type="NCBI Taxonomy" id="747682"/>
    <lineage>
        <taxon>Bacteria</taxon>
        <taxon>Bacillati</taxon>
        <taxon>Mycoplasmatota</taxon>
        <taxon>Mycoplasmoidales</taxon>
        <taxon>Metamycoplasmataceae</taxon>
        <taxon>Mycoplasmopsis</taxon>
    </lineage>
</organism>
<accession>D4XW97</accession>
<name>D4XW97_9BACT</name>